<evidence type="ECO:0000259" key="4">
    <source>
        <dbReference type="Pfam" id="PF13962"/>
    </source>
</evidence>
<reference evidence="5" key="1">
    <citation type="submission" date="2023-03" db="EMBL/GenBank/DDBJ databases">
        <title>Chromosome-scale reference genome and RAD-based genetic map of yellow starthistle (Centaurea solstitialis) reveal putative structural variation and QTLs associated with invader traits.</title>
        <authorList>
            <person name="Reatini B."/>
            <person name="Cang F.A."/>
            <person name="Jiang Q."/>
            <person name="Mckibben M.T.W."/>
            <person name="Barker M.S."/>
            <person name="Rieseberg L.H."/>
            <person name="Dlugosch K.M."/>
        </authorList>
    </citation>
    <scope>NUCLEOTIDE SEQUENCE</scope>
    <source>
        <strain evidence="5">CAN-66</strain>
        <tissue evidence="5">Leaf</tissue>
    </source>
</reference>
<proteinExistence type="predicted"/>
<feature type="transmembrane region" description="Helical" evidence="3">
    <location>
        <begin position="468"/>
        <end position="489"/>
    </location>
</feature>
<feature type="repeat" description="ANK" evidence="1">
    <location>
        <begin position="275"/>
        <end position="297"/>
    </location>
</feature>
<dbReference type="Proteomes" id="UP001172457">
    <property type="component" value="Unassembled WGS sequence"/>
</dbReference>
<feature type="transmembrane region" description="Helical" evidence="3">
    <location>
        <begin position="698"/>
        <end position="726"/>
    </location>
</feature>
<keyword evidence="6" id="KW-1185">Reference proteome</keyword>
<dbReference type="Pfam" id="PF13962">
    <property type="entry name" value="PGG"/>
    <property type="match status" value="1"/>
</dbReference>
<keyword evidence="3" id="KW-1133">Transmembrane helix</keyword>
<dbReference type="Gene3D" id="1.25.40.20">
    <property type="entry name" value="Ankyrin repeat-containing domain"/>
    <property type="match status" value="1"/>
</dbReference>
<dbReference type="GO" id="GO:0016020">
    <property type="term" value="C:membrane"/>
    <property type="evidence" value="ECO:0007669"/>
    <property type="project" value="TreeGrafter"/>
</dbReference>
<feature type="compositionally biased region" description="Basic and acidic residues" evidence="2">
    <location>
        <begin position="226"/>
        <end position="238"/>
    </location>
</feature>
<evidence type="ECO:0000313" key="5">
    <source>
        <dbReference type="EMBL" id="KAJ9536747.1"/>
    </source>
</evidence>
<dbReference type="PROSITE" id="PS50297">
    <property type="entry name" value="ANK_REP_REGION"/>
    <property type="match status" value="1"/>
</dbReference>
<evidence type="ECO:0000313" key="6">
    <source>
        <dbReference type="Proteomes" id="UP001172457"/>
    </source>
</evidence>
<evidence type="ECO:0000256" key="1">
    <source>
        <dbReference type="PROSITE-ProRule" id="PRU00023"/>
    </source>
</evidence>
<feature type="domain" description="PGG" evidence="4">
    <location>
        <begin position="650"/>
        <end position="763"/>
    </location>
</feature>
<evidence type="ECO:0000256" key="3">
    <source>
        <dbReference type="SAM" id="Phobius"/>
    </source>
</evidence>
<gene>
    <name evidence="5" type="ORF">OSB04_un000051</name>
</gene>
<keyword evidence="3" id="KW-0812">Transmembrane</keyword>
<name>A0AA38VVU7_9ASTR</name>
<keyword evidence="3" id="KW-0472">Membrane</keyword>
<dbReference type="InterPro" id="IPR036770">
    <property type="entry name" value="Ankyrin_rpt-contain_sf"/>
</dbReference>
<feature type="transmembrane region" description="Helical" evidence="3">
    <location>
        <begin position="770"/>
        <end position="798"/>
    </location>
</feature>
<dbReference type="EMBL" id="JARYMX010000010">
    <property type="protein sequence ID" value="KAJ9536747.1"/>
    <property type="molecule type" value="Genomic_DNA"/>
</dbReference>
<dbReference type="SUPFAM" id="SSF48403">
    <property type="entry name" value="Ankyrin repeat"/>
    <property type="match status" value="1"/>
</dbReference>
<feature type="region of interest" description="Disordered" evidence="2">
    <location>
        <begin position="226"/>
        <end position="248"/>
    </location>
</feature>
<evidence type="ECO:0000256" key="2">
    <source>
        <dbReference type="SAM" id="MobiDB-lite"/>
    </source>
</evidence>
<dbReference type="PANTHER" id="PTHR24177:SF475">
    <property type="entry name" value="ANKYRIN REPEAT-CONTAINING DOMAIN, PGG DOMAIN PROTEIN-RELATED"/>
    <property type="match status" value="1"/>
</dbReference>
<dbReference type="PANTHER" id="PTHR24177">
    <property type="entry name" value="CASKIN"/>
    <property type="match status" value="1"/>
</dbReference>
<dbReference type="InterPro" id="IPR026961">
    <property type="entry name" value="PGG_dom"/>
</dbReference>
<feature type="transmembrane region" description="Helical" evidence="3">
    <location>
        <begin position="738"/>
        <end position="764"/>
    </location>
</feature>
<dbReference type="PROSITE" id="PS50088">
    <property type="entry name" value="ANK_REPEAT"/>
    <property type="match status" value="1"/>
</dbReference>
<feature type="transmembrane region" description="Helical" evidence="3">
    <location>
        <begin position="659"/>
        <end position="678"/>
    </location>
</feature>
<dbReference type="InterPro" id="IPR002110">
    <property type="entry name" value="Ankyrin_rpt"/>
</dbReference>
<protein>
    <recommendedName>
        <fullName evidence="4">PGG domain-containing protein</fullName>
    </recommendedName>
</protein>
<comment type="caution">
    <text evidence="5">The sequence shown here is derived from an EMBL/GenBank/DDBJ whole genome shotgun (WGS) entry which is preliminary data.</text>
</comment>
<dbReference type="SMART" id="SM00248">
    <property type="entry name" value="ANK"/>
    <property type="match status" value="2"/>
</dbReference>
<dbReference type="Pfam" id="PF00023">
    <property type="entry name" value="Ank"/>
    <property type="match status" value="1"/>
</dbReference>
<accession>A0AA38VVU7</accession>
<keyword evidence="1" id="KW-0040">ANK repeat</keyword>
<dbReference type="AlphaFoldDB" id="A0AA38VVU7"/>
<organism evidence="5 6">
    <name type="scientific">Centaurea solstitialis</name>
    <name type="common">yellow star-thistle</name>
    <dbReference type="NCBI Taxonomy" id="347529"/>
    <lineage>
        <taxon>Eukaryota</taxon>
        <taxon>Viridiplantae</taxon>
        <taxon>Streptophyta</taxon>
        <taxon>Embryophyta</taxon>
        <taxon>Tracheophyta</taxon>
        <taxon>Spermatophyta</taxon>
        <taxon>Magnoliopsida</taxon>
        <taxon>eudicotyledons</taxon>
        <taxon>Gunneridae</taxon>
        <taxon>Pentapetalae</taxon>
        <taxon>asterids</taxon>
        <taxon>campanulids</taxon>
        <taxon>Asterales</taxon>
        <taxon>Asteraceae</taxon>
        <taxon>Carduoideae</taxon>
        <taxon>Cardueae</taxon>
        <taxon>Centaureinae</taxon>
        <taxon>Centaurea</taxon>
    </lineage>
</organism>
<sequence>MAVSSPQTQDLEYLYASNANVSNFVSIKLSGKENYHLWKAQMLCLMETHDMCGIVDAAFDGPRASSMKIMKQYDSLLKGWIFGSVRESVLGTIVNLRSAKEVWDKLKSLYDPAMCFQQDYAKTKPEAKEETIVNDVSSEIEEETETKDREAVFAEIEIETETETKDREAVFAEIEIETETKDREAVFAEIEIETETETNAVSAEIETKGEHKISIETIGITTGLEEKKDRDAKKEKQRTARNKKLRKATMEGNWSEVKAVLIKHRDAMKEPLNSDGNTILHLAVGIGHNQFVQNLLRFIEEKEVKQAPEMRNLDEIEEVLEIRNVNGSTALHVAAIVGNEYAADLLVKKNKGLLKILDKEHKDSLHVAYSNFQFDTFIYLFKAANDDGKTKKAISQVPGHIKIGINLLVNAISARQYSTTSKLVKRFPEFVVVNDEVLMAIARTFPNGLSYWERLFSPFNMGSIPNKAYSFAWFASDVIVLLLGSGIAIYKFLHAPWSILFMILAVSPPMYIKKKKKVWEEATKVLELVCDKIDKSELYGTHTQHPIYNRPILEATCQNAYQVVDEILYRSPEAIRSTDKNGYDIIQLGPSNEHNCRTGAALQLQRELQWREELKKVVFPTYITEENIFKETPDMVFTREHKNLVKEGENWMKTTAESCSITAALITTIVFAAAITVPGGSNQETGIPLFTQDVAFTIFAISDAISLFASSTSLLVFLSILTARFAEQDFLVSLPRQLIIGLCTLLLSTISMMVAFGATLYLVFCRQKPWMLAPICGLAFLPIGIFVTLQFPVIVDLLRSTYVPMFGKQSNSDRGRFNPRDVRDFF</sequence>